<dbReference type="AlphaFoldDB" id="A0A3W0B028"/>
<protein>
    <submittedName>
        <fullName evidence="1">Uncharacterized protein</fullName>
    </submittedName>
</protein>
<accession>A0A3W0B028</accession>
<organism evidence="1">
    <name type="scientific">Salmonella derby</name>
    <dbReference type="NCBI Taxonomy" id="28144"/>
    <lineage>
        <taxon>Bacteria</taxon>
        <taxon>Pseudomonadati</taxon>
        <taxon>Pseudomonadota</taxon>
        <taxon>Gammaproteobacteria</taxon>
        <taxon>Enterobacterales</taxon>
        <taxon>Enterobacteriaceae</taxon>
        <taxon>Salmonella</taxon>
    </lineage>
</organism>
<gene>
    <name evidence="1" type="ORF">EJW65_24810</name>
</gene>
<dbReference type="EMBL" id="AAHTYN010000072">
    <property type="protein sequence ID" value="ECA3155274.1"/>
    <property type="molecule type" value="Genomic_DNA"/>
</dbReference>
<comment type="caution">
    <text evidence="1">The sequence shown here is derived from an EMBL/GenBank/DDBJ whole genome shotgun (WGS) entry which is preliminary data.</text>
</comment>
<reference evidence="1" key="1">
    <citation type="submission" date="2018-12" db="EMBL/GenBank/DDBJ databases">
        <authorList>
            <consortium name="NARMS: The National Antimicrobial Resistance Monitoring System"/>
        </authorList>
    </citation>
    <scope>NUCLEOTIDE SEQUENCE</scope>
    <source>
        <strain evidence="1">FSIS11816337</strain>
    </source>
</reference>
<name>A0A3W0B028_SALDE</name>
<evidence type="ECO:0000313" key="1">
    <source>
        <dbReference type="EMBL" id="ECA3155274.1"/>
    </source>
</evidence>
<proteinExistence type="predicted"/>
<sequence>MRFNWNAKQLTPFRAPTGPLNVDQDYLTVPQVEGYLLSENDGRKADYESELRLAQAVVNKTKGKWSAKVRHIVRLSRW</sequence>